<gene>
    <name evidence="1" type="ORF">SAMN06265338_101402</name>
</gene>
<dbReference type="Proteomes" id="UP000198418">
    <property type="component" value="Unassembled WGS sequence"/>
</dbReference>
<accession>A0A212Q5E7</accession>
<evidence type="ECO:0000313" key="1">
    <source>
        <dbReference type="EMBL" id="SNB54570.1"/>
    </source>
</evidence>
<proteinExistence type="predicted"/>
<protein>
    <submittedName>
        <fullName evidence="1">Uncharacterized protein</fullName>
    </submittedName>
</protein>
<name>A0A212Q5E7_RHOAC</name>
<dbReference type="AlphaFoldDB" id="A0A212Q5E7"/>
<reference evidence="2" key="1">
    <citation type="submission" date="2017-06" db="EMBL/GenBank/DDBJ databases">
        <authorList>
            <person name="Varghese N."/>
            <person name="Submissions S."/>
        </authorList>
    </citation>
    <scope>NUCLEOTIDE SEQUENCE [LARGE SCALE GENOMIC DNA]</scope>
    <source>
        <strain evidence="2">DSM 137</strain>
    </source>
</reference>
<keyword evidence="2" id="KW-1185">Reference proteome</keyword>
<dbReference type="EMBL" id="FYDG01000001">
    <property type="protein sequence ID" value="SNB54570.1"/>
    <property type="molecule type" value="Genomic_DNA"/>
</dbReference>
<organism evidence="1 2">
    <name type="scientific">Rhodoblastus acidophilus</name>
    <name type="common">Rhodopseudomonas acidophila</name>
    <dbReference type="NCBI Taxonomy" id="1074"/>
    <lineage>
        <taxon>Bacteria</taxon>
        <taxon>Pseudomonadati</taxon>
        <taxon>Pseudomonadota</taxon>
        <taxon>Alphaproteobacteria</taxon>
        <taxon>Hyphomicrobiales</taxon>
        <taxon>Rhodoblastaceae</taxon>
        <taxon>Rhodoblastus</taxon>
    </lineage>
</organism>
<evidence type="ECO:0000313" key="2">
    <source>
        <dbReference type="Proteomes" id="UP000198418"/>
    </source>
</evidence>
<dbReference type="OrthoDB" id="9812467at2"/>
<sequence>MPHFLNSVTLLSDPAEALREVFARLGFSVAPGGGVALENATLAPRGAVEAGAAREPLSLVMTARPNDETAHTPHPNGVRALAAVVRTLENPADHAETFSRAANQREMRATSAGLELKLANARLEILTSAAFDQIYGGAGDALVFATPDLAATRDFFERAQVAFEEKFGRLVVAVGATLMLAFEAQER</sequence>
<dbReference type="RefSeq" id="WP_088518882.1">
    <property type="nucleotide sequence ID" value="NZ_FYDG01000001.1"/>
</dbReference>